<dbReference type="Pfam" id="PF00703">
    <property type="entry name" value="Glyco_hydro_2"/>
    <property type="match status" value="1"/>
</dbReference>
<dbReference type="SUPFAM" id="SSF49303">
    <property type="entry name" value="beta-Galactosidase/glucuronidase domain"/>
    <property type="match status" value="1"/>
</dbReference>
<dbReference type="Proteomes" id="UP001143307">
    <property type="component" value="Unassembled WGS sequence"/>
</dbReference>
<feature type="domain" description="Glycoside hydrolase family 2 immunoglobulin-like beta-sandwich" evidence="4">
    <location>
        <begin position="267"/>
        <end position="320"/>
    </location>
</feature>
<comment type="similarity">
    <text evidence="1">Belongs to the glycosyl hydrolase 2 family.</text>
</comment>
<keyword evidence="7" id="KW-1185">Reference proteome</keyword>
<dbReference type="Gene3D" id="2.60.40.10">
    <property type="entry name" value="Immunoglobulins"/>
    <property type="match status" value="1"/>
</dbReference>
<evidence type="ECO:0000256" key="3">
    <source>
        <dbReference type="ARBA" id="ARBA00023295"/>
    </source>
</evidence>
<dbReference type="InterPro" id="IPR017853">
    <property type="entry name" value="GH"/>
</dbReference>
<evidence type="ECO:0000256" key="2">
    <source>
        <dbReference type="ARBA" id="ARBA00022801"/>
    </source>
</evidence>
<dbReference type="PANTHER" id="PTHR42732:SF2">
    <property type="entry name" value="BETA-MANNOSIDASE"/>
    <property type="match status" value="1"/>
</dbReference>
<dbReference type="InterPro" id="IPR051913">
    <property type="entry name" value="GH2_Domain-Containing"/>
</dbReference>
<protein>
    <submittedName>
        <fullName evidence="6">Beta-galactosidase</fullName>
    </submittedName>
</protein>
<name>A0ABT3SRH1_9GAMM</name>
<evidence type="ECO:0000259" key="5">
    <source>
        <dbReference type="Pfam" id="PF02837"/>
    </source>
</evidence>
<gene>
    <name evidence="6" type="ORF">EYC87_03195</name>
</gene>
<dbReference type="InterPro" id="IPR013783">
    <property type="entry name" value="Ig-like_fold"/>
</dbReference>
<dbReference type="RefSeq" id="WP_279251589.1">
    <property type="nucleotide sequence ID" value="NZ_SHNP01000001.1"/>
</dbReference>
<evidence type="ECO:0000313" key="6">
    <source>
        <dbReference type="EMBL" id="MCX2972592.1"/>
    </source>
</evidence>
<dbReference type="Pfam" id="PF02837">
    <property type="entry name" value="Glyco_hydro_2_N"/>
    <property type="match status" value="1"/>
</dbReference>
<dbReference type="SUPFAM" id="SSF49785">
    <property type="entry name" value="Galactose-binding domain-like"/>
    <property type="match status" value="1"/>
</dbReference>
<dbReference type="Gene3D" id="2.60.120.260">
    <property type="entry name" value="Galactose-binding domain-like"/>
    <property type="match status" value="1"/>
</dbReference>
<accession>A0ABT3SRH1</accession>
<keyword evidence="3" id="KW-0326">Glycosidase</keyword>
<dbReference type="InterPro" id="IPR036156">
    <property type="entry name" value="Beta-gal/glucu_dom_sf"/>
</dbReference>
<dbReference type="EMBL" id="SHNP01000001">
    <property type="protein sequence ID" value="MCX2972592.1"/>
    <property type="molecule type" value="Genomic_DNA"/>
</dbReference>
<evidence type="ECO:0000256" key="1">
    <source>
        <dbReference type="ARBA" id="ARBA00007401"/>
    </source>
</evidence>
<evidence type="ECO:0000259" key="4">
    <source>
        <dbReference type="Pfam" id="PF00703"/>
    </source>
</evidence>
<organism evidence="6 7">
    <name type="scientific">Candidatus Seongchinamella marina</name>
    <dbReference type="NCBI Taxonomy" id="2518990"/>
    <lineage>
        <taxon>Bacteria</taxon>
        <taxon>Pseudomonadati</taxon>
        <taxon>Pseudomonadota</taxon>
        <taxon>Gammaproteobacteria</taxon>
        <taxon>Cellvibrionales</taxon>
        <taxon>Halieaceae</taxon>
        <taxon>Seongchinamella</taxon>
    </lineage>
</organism>
<keyword evidence="2" id="KW-0378">Hydrolase</keyword>
<feature type="domain" description="Glycosyl hydrolases family 2 sugar binding" evidence="5">
    <location>
        <begin position="112"/>
        <end position="217"/>
    </location>
</feature>
<dbReference type="SUPFAM" id="SSF51445">
    <property type="entry name" value="(Trans)glycosidases"/>
    <property type="match status" value="1"/>
</dbReference>
<dbReference type="InterPro" id="IPR008979">
    <property type="entry name" value="Galactose-bd-like_sf"/>
</dbReference>
<sequence length="633" mass="70940">MKRFSFRIITALLLVLVGALGAVGYKIYDFTRPTQVLALTTPWTDSVDADNPLPDYPRPQLRRDNWLNLNGRWRYAVTQRDAPQPKSFEGKIVVPFAIESFLSGVQKQLGPNERLWYQHTFETPSLNDQQRLLLHFGAVDWEAEVWVNGYRQGIHQGGYDPFTFDITDSLVSNGAQELIVGVWDPTNLGPGAYGKQHLVPHGIRYTAVSGIWQTVWLEVVPADRIDKLVSSTDLAANEVQLRIGTIGENPTDVLEATVFSGDELVAEVRTAAGRDATVVRIVMKNLRLWSPDDPFLYDVKIRMLRNEEELDVIESYFGAREVATLKDAAGTTRLFLNGKPVFHLGLLDQGWWPDGLYTAPTDEALAFDIDATKRMGFNTIRKHVKVEPARWYWHADRMGLLVWQDMPTGDGGASRYTQILRQTWDIIAALFAEKPWRDMVRNPISAALFESELAAMIDYLEPFTSVVAWVPFNEAWGQFDTDTVLFAVSERDPGRLVDGPSGWFDTGAGDILDLHVYGREAAFVDQLPLDRALVYGEFGGLGLPLAGHLSVDKGWGYAAFESKGGYEAAYMEMLLLIENLVPRGLAGAIYTQTTDVESEINGLMTYDRRLFKISPARLTEINEQVISKLNGGD</sequence>
<proteinExistence type="inferred from homology"/>
<dbReference type="Gene3D" id="3.20.20.80">
    <property type="entry name" value="Glycosidases"/>
    <property type="match status" value="1"/>
</dbReference>
<dbReference type="PANTHER" id="PTHR42732">
    <property type="entry name" value="BETA-GALACTOSIDASE"/>
    <property type="match status" value="1"/>
</dbReference>
<comment type="caution">
    <text evidence="6">The sequence shown here is derived from an EMBL/GenBank/DDBJ whole genome shotgun (WGS) entry which is preliminary data.</text>
</comment>
<dbReference type="InterPro" id="IPR006104">
    <property type="entry name" value="Glyco_hydro_2_N"/>
</dbReference>
<reference evidence="6" key="1">
    <citation type="submission" date="2019-02" db="EMBL/GenBank/DDBJ databases">
        <authorList>
            <person name="Li S.-H."/>
        </authorList>
    </citation>
    <scope>NUCLEOTIDE SEQUENCE</scope>
    <source>
        <strain evidence="6">IMCC8485</strain>
    </source>
</reference>
<dbReference type="InterPro" id="IPR006102">
    <property type="entry name" value="Ig-like_GH2"/>
</dbReference>
<evidence type="ECO:0000313" key="7">
    <source>
        <dbReference type="Proteomes" id="UP001143307"/>
    </source>
</evidence>